<evidence type="ECO:0000256" key="1">
    <source>
        <dbReference type="SAM" id="MobiDB-lite"/>
    </source>
</evidence>
<keyword evidence="2" id="KW-0472">Membrane</keyword>
<feature type="compositionally biased region" description="Basic and acidic residues" evidence="1">
    <location>
        <begin position="10"/>
        <end position="20"/>
    </location>
</feature>
<feature type="compositionally biased region" description="Polar residues" evidence="1">
    <location>
        <begin position="102"/>
        <end position="112"/>
    </location>
</feature>
<feature type="region of interest" description="Disordered" evidence="1">
    <location>
        <begin position="1"/>
        <end position="39"/>
    </location>
</feature>
<name>A0AAI8VZP3_9PEZI</name>
<reference evidence="3" key="1">
    <citation type="submission" date="2023-10" db="EMBL/GenBank/DDBJ databases">
        <authorList>
            <person name="Hackl T."/>
        </authorList>
    </citation>
    <scope>NUCLEOTIDE SEQUENCE</scope>
</reference>
<dbReference type="EMBL" id="CAUWAG010000020">
    <property type="protein sequence ID" value="CAJ2513694.1"/>
    <property type="molecule type" value="Genomic_DNA"/>
</dbReference>
<accession>A0AAI8VZP3</accession>
<sequence length="682" mass="76917">MRSFFLSDEELGKKDDDHNTKPFPNNGGVRPSKWNPAARVPPRRSLKRIALVLLVAAGVYLFFKNIPVLGPHQGMRRPNYVYPDSSSTLHKRPSNGEPARIVTNSHVSNTPERTYNGPVKFHDLAASLHAIAGTRGGSMVNRNILFAASSLKSAATLLPIACQMAAELKNYVHFALLSRSDIDVEELRSVNGIDDSCQIIFHDARPDYALVSTEDRMENAVFRSLYHINTYMHPQAIMIDGSDEEEGFFARAVRQHVKGTRTTLVELPLKSAKSLEWMSRLDSASLRLWDKNHIDILIQATPGASGGLIRLLRSLSAADYTSSSVPHLTIDLPHDVDPPTKQFLETFTWPPSHVYNPTNARYLSLRHRIPHQRLTEEESSARFLESFWPAQPEHSHILVLSPQVEVSPNFFHYLKYSLLEYRYSTMAAFQLWDRRLFGISLEQPLRQLNGESFSPPTLKNPDSENPAGEEMSTPFLWQAPTSNAVLFLGEKWMELHDFVSRSLEAKEGLETVPELLSEKMIGKHHPSWLEHALRLCRVRGYWLLYPGQDTARNLATVHNELSRLPEEYAGEERSKSLLTDGASDEEIDNVRQKLRLESEITLAPRVSLLESLSNDGNLRPIGDLPILTWDGRTTDLDVSNSLAAAYESEFKEKVGSCDVEAPEELIRVREKLSAQDLFCATV</sequence>
<proteinExistence type="predicted"/>
<keyword evidence="4" id="KW-1185">Reference proteome</keyword>
<dbReference type="PANTHER" id="PTHR33604:SF3">
    <property type="entry name" value="OSJNBA0004B13.7 PROTEIN"/>
    <property type="match status" value="1"/>
</dbReference>
<evidence type="ECO:0000256" key="2">
    <source>
        <dbReference type="SAM" id="Phobius"/>
    </source>
</evidence>
<feature type="transmembrane region" description="Helical" evidence="2">
    <location>
        <begin position="49"/>
        <end position="70"/>
    </location>
</feature>
<gene>
    <name evidence="3" type="ORF">KHLLAP_LOCUS14162</name>
</gene>
<organism evidence="3 4">
    <name type="scientific">Anthostomella pinea</name>
    <dbReference type="NCBI Taxonomy" id="933095"/>
    <lineage>
        <taxon>Eukaryota</taxon>
        <taxon>Fungi</taxon>
        <taxon>Dikarya</taxon>
        <taxon>Ascomycota</taxon>
        <taxon>Pezizomycotina</taxon>
        <taxon>Sordariomycetes</taxon>
        <taxon>Xylariomycetidae</taxon>
        <taxon>Xylariales</taxon>
        <taxon>Xylariaceae</taxon>
        <taxon>Anthostomella</taxon>
    </lineage>
</organism>
<keyword evidence="2" id="KW-1133">Transmembrane helix</keyword>
<evidence type="ECO:0000313" key="4">
    <source>
        <dbReference type="Proteomes" id="UP001295740"/>
    </source>
</evidence>
<feature type="region of interest" description="Disordered" evidence="1">
    <location>
        <begin position="85"/>
        <end position="112"/>
    </location>
</feature>
<comment type="caution">
    <text evidence="3">The sequence shown here is derived from an EMBL/GenBank/DDBJ whole genome shotgun (WGS) entry which is preliminary data.</text>
</comment>
<feature type="region of interest" description="Disordered" evidence="1">
    <location>
        <begin position="448"/>
        <end position="470"/>
    </location>
</feature>
<dbReference type="PANTHER" id="PTHR33604">
    <property type="entry name" value="OSJNBA0004B13.7 PROTEIN"/>
    <property type="match status" value="1"/>
</dbReference>
<keyword evidence="2" id="KW-0812">Transmembrane</keyword>
<dbReference type="AlphaFoldDB" id="A0AAI8VZP3"/>
<dbReference type="Proteomes" id="UP001295740">
    <property type="component" value="Unassembled WGS sequence"/>
</dbReference>
<protein>
    <submittedName>
        <fullName evidence="3">Uu.00g018130.m01.CDS01</fullName>
    </submittedName>
</protein>
<evidence type="ECO:0000313" key="3">
    <source>
        <dbReference type="EMBL" id="CAJ2513694.1"/>
    </source>
</evidence>